<organism evidence="2 3">
    <name type="scientific">Haloarcula amylolytica JCM 13557</name>
    <dbReference type="NCBI Taxonomy" id="1227452"/>
    <lineage>
        <taxon>Archaea</taxon>
        <taxon>Methanobacteriati</taxon>
        <taxon>Methanobacteriota</taxon>
        <taxon>Stenosarchaea group</taxon>
        <taxon>Halobacteria</taxon>
        <taxon>Halobacteriales</taxon>
        <taxon>Haloarculaceae</taxon>
        <taxon>Haloarcula</taxon>
    </lineage>
</organism>
<dbReference type="Proteomes" id="UP000011623">
    <property type="component" value="Unassembled WGS sequence"/>
</dbReference>
<feature type="transmembrane region" description="Helical" evidence="1">
    <location>
        <begin position="6"/>
        <end position="27"/>
    </location>
</feature>
<proteinExistence type="predicted"/>
<reference evidence="2 3" key="1">
    <citation type="journal article" date="2014" name="PLoS Genet.">
        <title>Phylogenetically driven sequencing of extremely halophilic archaea reveals strategies for static and dynamic osmo-response.</title>
        <authorList>
            <person name="Becker E.A."/>
            <person name="Seitzer P.M."/>
            <person name="Tritt A."/>
            <person name="Larsen D."/>
            <person name="Krusor M."/>
            <person name="Yao A.I."/>
            <person name="Wu D."/>
            <person name="Madern D."/>
            <person name="Eisen J.A."/>
            <person name="Darling A.E."/>
            <person name="Facciotti M.T."/>
        </authorList>
    </citation>
    <scope>NUCLEOTIDE SEQUENCE [LARGE SCALE GENOMIC DNA]</scope>
    <source>
        <strain evidence="2 3">JCM 13557</strain>
    </source>
</reference>
<sequence>MLADLLQFLAQGFGDLLVVFLRGVLVFEDFLDVLDFRLDVGLEVFVDLLLVLVEERLGTADGRFGLVARFDALAALLVLFGVLFGLLLHLLDLVVGEASTAFDGDILLVARALVLGFDVDDPVLVDVKGHFNLGRARGGRRDAGERERAEQFVLLGNLTLALEDADLDLRLVVLSGREDLRLLGRNGRVLVDEPLEQTTLDLDTQRQRRHVEQDDVVHVAAQDAGLDGRAQRDGLVGVDVLLRLLPGHLLDLVLHLGHPRRATDENDLVDVAFGVFSVGKRLLRRADGALDEVLGEGLELRARDLLFEVQRPVVRGRDEREVDAGLLARGEFYLGFLGGFGQPLEGLPVVAEVDAVFGLELVGEVVDDGVVPVVATEVVVPVGRDDLVDASTQVEDGDVEGAAPEVVHEDRLVGLVVEAVGHRGRGRLVDDAFDLEAGDLPGVLGRLALSVVEVRRDGNDGLLDLVAEILLGVVFDLLEDHRRDLLRRVLLPVQFDRVVVLAHVALDRLDGLVGVLYCLVLRRFPDESLAVVERDDRGCRPLAFAVDNDFGVATFHDRERAVRGPKVDTQNLVARHLTRS</sequence>
<keyword evidence="3" id="KW-1185">Reference proteome</keyword>
<evidence type="ECO:0000313" key="2">
    <source>
        <dbReference type="EMBL" id="EMA19762.1"/>
    </source>
</evidence>
<accession>M0KEI6</accession>
<feature type="transmembrane region" description="Helical" evidence="1">
    <location>
        <begin position="72"/>
        <end position="91"/>
    </location>
</feature>
<protein>
    <submittedName>
        <fullName evidence="2">NAD-specific glutamate dehydrogenase</fullName>
    </submittedName>
</protein>
<dbReference type="InterPro" id="IPR019651">
    <property type="entry name" value="Glutamate_DH_NAD-spec"/>
</dbReference>
<gene>
    <name evidence="2" type="ORF">C442_12341</name>
</gene>
<comment type="caution">
    <text evidence="2">The sequence shown here is derived from an EMBL/GenBank/DDBJ whole genome shotgun (WGS) entry which is preliminary data.</text>
</comment>
<dbReference type="AlphaFoldDB" id="M0KEI6"/>
<keyword evidence="1" id="KW-0812">Transmembrane</keyword>
<dbReference type="Pfam" id="PF10712">
    <property type="entry name" value="NAD-GH"/>
    <property type="match status" value="2"/>
</dbReference>
<keyword evidence="1" id="KW-1133">Transmembrane helix</keyword>
<evidence type="ECO:0000313" key="3">
    <source>
        <dbReference type="Proteomes" id="UP000011623"/>
    </source>
</evidence>
<dbReference type="EMBL" id="AOLW01000023">
    <property type="protein sequence ID" value="EMA19762.1"/>
    <property type="molecule type" value="Genomic_DNA"/>
</dbReference>
<evidence type="ECO:0000256" key="1">
    <source>
        <dbReference type="SAM" id="Phobius"/>
    </source>
</evidence>
<keyword evidence="1" id="KW-0472">Membrane</keyword>
<name>M0KEI6_9EURY</name>